<evidence type="ECO:0000313" key="2">
    <source>
        <dbReference type="EMBL" id="RRW33147.1"/>
    </source>
</evidence>
<evidence type="ECO:0008006" key="4">
    <source>
        <dbReference type="Google" id="ProtNLM"/>
    </source>
</evidence>
<dbReference type="RefSeq" id="WP_125874651.1">
    <property type="nucleotide sequence ID" value="NZ_RHRS01000042.1"/>
</dbReference>
<dbReference type="NCBIfam" id="NF040582">
    <property type="entry name" value="STY4528_fam"/>
    <property type="match status" value="1"/>
</dbReference>
<comment type="caution">
    <text evidence="2">The sequence shown here is derived from an EMBL/GenBank/DDBJ whole genome shotgun (WGS) entry which is preliminary data.</text>
</comment>
<dbReference type="InterPro" id="IPR047749">
    <property type="entry name" value="STY4528-like"/>
</dbReference>
<accession>A0A427HEW2</accession>
<proteinExistence type="predicted"/>
<evidence type="ECO:0000256" key="1">
    <source>
        <dbReference type="SAM" id="MobiDB-lite"/>
    </source>
</evidence>
<reference evidence="2 3" key="1">
    <citation type="submission" date="2018-10" db="EMBL/GenBank/DDBJ databases">
        <title>Transmission dynamics of multidrug resistant bacteria on intensive care unit surfaces.</title>
        <authorList>
            <person name="D'Souza A.W."/>
            <person name="Potter R.F."/>
            <person name="Wallace M."/>
            <person name="Shupe A."/>
            <person name="Patel S."/>
            <person name="Sun S."/>
            <person name="Gul D."/>
            <person name="Kwon J.H."/>
            <person name="Andleeb S."/>
            <person name="Burnham C.-A.D."/>
            <person name="Dantas G."/>
        </authorList>
    </citation>
    <scope>NUCLEOTIDE SEQUENCE [LARGE SCALE GENOMIC DNA]</scope>
    <source>
        <strain evidence="2 3">PO_271</strain>
    </source>
</reference>
<dbReference type="Proteomes" id="UP000272833">
    <property type="component" value="Unassembled WGS sequence"/>
</dbReference>
<sequence length="383" mass="42662">MVAQTGPAALSTLLDDALRQLPPNREPAPASDGFLYSGNRHESVPRALFLDTRLTPLERNAWQIIRLMLNADGVTAFPTYDQLRPYLASTPCAQQASYETVARALTLLRLTRWLSLVRRRRDPKTGRIKGNLYVLHDEPLTPFEAMQLDPEYLGLVSHALEHASKAVQRVGYRTLQDISEDPLLSGRVLPTRLQVLVQRMAQVRVGPQESYPQEQPLHESEEGENALLRNGDPPSSDAEADTKASQTASLRNPKRDRTSTRIGKSVPTVPCAREHPHLRLPEHFLALREEQQAGALVALQQVQAEQRQAVLDEWAARCRSNEVRKPAGYLFGIIQAAIRGEFNAWAGQDKNKAAADPPPVPRTANPEVVHTHLAQLHALLQPK</sequence>
<organism evidence="2 3">
    <name type="scientific">Ectopseudomonas oleovorans</name>
    <name type="common">Pseudomonas oleovorans</name>
    <dbReference type="NCBI Taxonomy" id="301"/>
    <lineage>
        <taxon>Bacteria</taxon>
        <taxon>Pseudomonadati</taxon>
        <taxon>Pseudomonadota</taxon>
        <taxon>Gammaproteobacteria</taxon>
        <taxon>Pseudomonadales</taxon>
        <taxon>Pseudomonadaceae</taxon>
        <taxon>Ectopseudomonas</taxon>
    </lineage>
</organism>
<dbReference type="EMBL" id="RHRS01000042">
    <property type="protein sequence ID" value="RRW33147.1"/>
    <property type="molecule type" value="Genomic_DNA"/>
</dbReference>
<protein>
    <recommendedName>
        <fullName evidence="4">Helix-turn-helix domain-containing protein</fullName>
    </recommendedName>
</protein>
<feature type="region of interest" description="Disordered" evidence="1">
    <location>
        <begin position="207"/>
        <end position="275"/>
    </location>
</feature>
<name>A0A427HEW2_ECTOL</name>
<evidence type="ECO:0000313" key="3">
    <source>
        <dbReference type="Proteomes" id="UP000272833"/>
    </source>
</evidence>
<gene>
    <name evidence="2" type="ORF">EGJ44_15595</name>
</gene>
<dbReference type="AlphaFoldDB" id="A0A427HEW2"/>